<organism evidence="1 2">
    <name type="scientific">Ensete ventricosum</name>
    <name type="common">Abyssinian banana</name>
    <name type="synonym">Musa ensete</name>
    <dbReference type="NCBI Taxonomy" id="4639"/>
    <lineage>
        <taxon>Eukaryota</taxon>
        <taxon>Viridiplantae</taxon>
        <taxon>Streptophyta</taxon>
        <taxon>Embryophyta</taxon>
        <taxon>Tracheophyta</taxon>
        <taxon>Spermatophyta</taxon>
        <taxon>Magnoliopsida</taxon>
        <taxon>Liliopsida</taxon>
        <taxon>Zingiberales</taxon>
        <taxon>Musaceae</taxon>
        <taxon>Ensete</taxon>
    </lineage>
</organism>
<comment type="caution">
    <text evidence="1">The sequence shown here is derived from an EMBL/GenBank/DDBJ whole genome shotgun (WGS) entry which is preliminary data.</text>
</comment>
<proteinExistence type="predicted"/>
<accession>A0A444DR00</accession>
<dbReference type="Proteomes" id="UP000287651">
    <property type="component" value="Unassembled WGS sequence"/>
</dbReference>
<sequence length="97" mass="9919">MREQSLAGGAIAGLGHEGADAEGLVGEVAVDAEAAGHGGAVAGVVGGAAPAIQAELERRQLAGRRRLPMLDRGGRRVVLHDRVQFDVGRHSSCMQAN</sequence>
<name>A0A444DR00_ENSVE</name>
<reference evidence="1 2" key="1">
    <citation type="journal article" date="2014" name="Agronomy (Basel)">
        <title>A Draft Genome Sequence for Ensete ventricosum, the Drought-Tolerant Tree Against Hunger.</title>
        <authorList>
            <person name="Harrison J."/>
            <person name="Moore K.A."/>
            <person name="Paszkiewicz K."/>
            <person name="Jones T."/>
            <person name="Grant M."/>
            <person name="Ambacheew D."/>
            <person name="Muzemil S."/>
            <person name="Studholme D.J."/>
        </authorList>
    </citation>
    <scope>NUCLEOTIDE SEQUENCE [LARGE SCALE GENOMIC DNA]</scope>
</reference>
<evidence type="ECO:0000313" key="2">
    <source>
        <dbReference type="Proteomes" id="UP000287651"/>
    </source>
</evidence>
<evidence type="ECO:0000313" key="1">
    <source>
        <dbReference type="EMBL" id="RRT31893.1"/>
    </source>
</evidence>
<protein>
    <submittedName>
        <fullName evidence="1">Uncharacterized protein</fullName>
    </submittedName>
</protein>
<gene>
    <name evidence="1" type="ORF">B296_00053034</name>
</gene>
<dbReference type="AlphaFoldDB" id="A0A444DR00"/>
<dbReference type="EMBL" id="AMZH03035122">
    <property type="protein sequence ID" value="RRT31893.1"/>
    <property type="molecule type" value="Genomic_DNA"/>
</dbReference>